<evidence type="ECO:0000313" key="1">
    <source>
        <dbReference type="EMBL" id="KAF8423975.1"/>
    </source>
</evidence>
<reference evidence="1" key="2">
    <citation type="journal article" date="2020" name="Nat. Commun.">
        <title>Large-scale genome sequencing of mycorrhizal fungi provides insights into the early evolution of symbiotic traits.</title>
        <authorList>
            <person name="Miyauchi S."/>
            <person name="Kiss E."/>
            <person name="Kuo A."/>
            <person name="Drula E."/>
            <person name="Kohler A."/>
            <person name="Sanchez-Garcia M."/>
            <person name="Morin E."/>
            <person name="Andreopoulos B."/>
            <person name="Barry K.W."/>
            <person name="Bonito G."/>
            <person name="Buee M."/>
            <person name="Carver A."/>
            <person name="Chen C."/>
            <person name="Cichocki N."/>
            <person name="Clum A."/>
            <person name="Culley D."/>
            <person name="Crous P.W."/>
            <person name="Fauchery L."/>
            <person name="Girlanda M."/>
            <person name="Hayes R.D."/>
            <person name="Keri Z."/>
            <person name="LaButti K."/>
            <person name="Lipzen A."/>
            <person name="Lombard V."/>
            <person name="Magnuson J."/>
            <person name="Maillard F."/>
            <person name="Murat C."/>
            <person name="Nolan M."/>
            <person name="Ohm R.A."/>
            <person name="Pangilinan J."/>
            <person name="Pereira M.F."/>
            <person name="Perotto S."/>
            <person name="Peter M."/>
            <person name="Pfister S."/>
            <person name="Riley R."/>
            <person name="Sitrit Y."/>
            <person name="Stielow J.B."/>
            <person name="Szollosi G."/>
            <person name="Zifcakova L."/>
            <person name="Stursova M."/>
            <person name="Spatafora J.W."/>
            <person name="Tedersoo L."/>
            <person name="Vaario L.M."/>
            <person name="Yamada A."/>
            <person name="Yan M."/>
            <person name="Wang P."/>
            <person name="Xu J."/>
            <person name="Bruns T."/>
            <person name="Baldrian P."/>
            <person name="Vilgalys R."/>
            <person name="Dunand C."/>
            <person name="Henrissat B."/>
            <person name="Grigoriev I.V."/>
            <person name="Hibbett D."/>
            <person name="Nagy L.G."/>
            <person name="Martin F.M."/>
        </authorList>
    </citation>
    <scope>NUCLEOTIDE SEQUENCE</scope>
    <source>
        <strain evidence="1">BED1</strain>
    </source>
</reference>
<dbReference type="AlphaFoldDB" id="A0AAD4G874"/>
<feature type="non-terminal residue" evidence="1">
    <location>
        <position position="1"/>
    </location>
</feature>
<proteinExistence type="predicted"/>
<name>A0AAD4G874_BOLED</name>
<evidence type="ECO:0000313" key="2">
    <source>
        <dbReference type="Proteomes" id="UP001194468"/>
    </source>
</evidence>
<gene>
    <name evidence="1" type="ORF">L210DRAFT_870146</name>
</gene>
<sequence>FIDVEPLVWMRVSLMLSHHRSSVIAYLFIVGHDGTAYSCETFLNDINVEPSVLEPRAVCGKPPSPRGYRVTRVWRGLFYFLAYRTMQLKGHEVFDDTRILDLAGAAYAPT</sequence>
<protein>
    <submittedName>
        <fullName evidence="1">Uncharacterized protein</fullName>
    </submittedName>
</protein>
<comment type="caution">
    <text evidence="1">The sequence shown here is derived from an EMBL/GenBank/DDBJ whole genome shotgun (WGS) entry which is preliminary data.</text>
</comment>
<reference evidence="1" key="1">
    <citation type="submission" date="2019-10" db="EMBL/GenBank/DDBJ databases">
        <authorList>
            <consortium name="DOE Joint Genome Institute"/>
            <person name="Kuo A."/>
            <person name="Miyauchi S."/>
            <person name="Kiss E."/>
            <person name="Drula E."/>
            <person name="Kohler A."/>
            <person name="Sanchez-Garcia M."/>
            <person name="Andreopoulos B."/>
            <person name="Barry K.W."/>
            <person name="Bonito G."/>
            <person name="Buee M."/>
            <person name="Carver A."/>
            <person name="Chen C."/>
            <person name="Cichocki N."/>
            <person name="Clum A."/>
            <person name="Culley D."/>
            <person name="Crous P.W."/>
            <person name="Fauchery L."/>
            <person name="Girlanda M."/>
            <person name="Hayes R."/>
            <person name="Keri Z."/>
            <person name="LaButti K."/>
            <person name="Lipzen A."/>
            <person name="Lombard V."/>
            <person name="Magnuson J."/>
            <person name="Maillard F."/>
            <person name="Morin E."/>
            <person name="Murat C."/>
            <person name="Nolan M."/>
            <person name="Ohm R."/>
            <person name="Pangilinan J."/>
            <person name="Pereira M."/>
            <person name="Perotto S."/>
            <person name="Peter M."/>
            <person name="Riley R."/>
            <person name="Sitrit Y."/>
            <person name="Stielow B."/>
            <person name="Szollosi G."/>
            <person name="Zifcakova L."/>
            <person name="Stursova M."/>
            <person name="Spatafora J.W."/>
            <person name="Tedersoo L."/>
            <person name="Vaario L.-M."/>
            <person name="Yamada A."/>
            <person name="Yan M."/>
            <person name="Wang P."/>
            <person name="Xu J."/>
            <person name="Bruns T."/>
            <person name="Baldrian P."/>
            <person name="Vilgalys R."/>
            <person name="Henrissat B."/>
            <person name="Grigoriev I.V."/>
            <person name="Hibbett D."/>
            <person name="Nagy L.G."/>
            <person name="Martin F.M."/>
        </authorList>
    </citation>
    <scope>NUCLEOTIDE SEQUENCE</scope>
    <source>
        <strain evidence="1">BED1</strain>
    </source>
</reference>
<dbReference type="Proteomes" id="UP001194468">
    <property type="component" value="Unassembled WGS sequence"/>
</dbReference>
<keyword evidence="2" id="KW-1185">Reference proteome</keyword>
<dbReference type="EMBL" id="WHUW01000108">
    <property type="protein sequence ID" value="KAF8423975.1"/>
    <property type="molecule type" value="Genomic_DNA"/>
</dbReference>
<organism evidence="1 2">
    <name type="scientific">Boletus edulis BED1</name>
    <dbReference type="NCBI Taxonomy" id="1328754"/>
    <lineage>
        <taxon>Eukaryota</taxon>
        <taxon>Fungi</taxon>
        <taxon>Dikarya</taxon>
        <taxon>Basidiomycota</taxon>
        <taxon>Agaricomycotina</taxon>
        <taxon>Agaricomycetes</taxon>
        <taxon>Agaricomycetidae</taxon>
        <taxon>Boletales</taxon>
        <taxon>Boletineae</taxon>
        <taxon>Boletaceae</taxon>
        <taxon>Boletoideae</taxon>
        <taxon>Boletus</taxon>
    </lineage>
</organism>
<accession>A0AAD4G874</accession>